<gene>
    <name evidence="1" type="ORF">CCMSSC00406_0004886</name>
</gene>
<keyword evidence="2" id="KW-1185">Reference proteome</keyword>
<organism evidence="1 2">
    <name type="scientific">Pleurotus cornucopiae</name>
    <name type="common">Cornucopia mushroom</name>
    <dbReference type="NCBI Taxonomy" id="5321"/>
    <lineage>
        <taxon>Eukaryota</taxon>
        <taxon>Fungi</taxon>
        <taxon>Dikarya</taxon>
        <taxon>Basidiomycota</taxon>
        <taxon>Agaricomycotina</taxon>
        <taxon>Agaricomycetes</taxon>
        <taxon>Agaricomycetidae</taxon>
        <taxon>Agaricales</taxon>
        <taxon>Pleurotineae</taxon>
        <taxon>Pleurotaceae</taxon>
        <taxon>Pleurotus</taxon>
    </lineage>
</organism>
<evidence type="ECO:0000313" key="2">
    <source>
        <dbReference type="Proteomes" id="UP000824881"/>
    </source>
</evidence>
<evidence type="ECO:0000313" key="1">
    <source>
        <dbReference type="EMBL" id="KAG9223773.1"/>
    </source>
</evidence>
<protein>
    <submittedName>
        <fullName evidence="1">Uncharacterized protein</fullName>
    </submittedName>
</protein>
<accession>A0ACB7J1N1</accession>
<proteinExistence type="predicted"/>
<reference evidence="1 2" key="1">
    <citation type="journal article" date="2021" name="Appl. Environ. Microbiol.">
        <title>Genetic linkage and physical mapping for an oyster mushroom Pleurotus cornucopiae and QTL analysis for the trait cap color.</title>
        <authorList>
            <person name="Zhang Y."/>
            <person name="Gao W."/>
            <person name="Sonnenberg A."/>
            <person name="Chen Q."/>
            <person name="Zhang J."/>
            <person name="Huang C."/>
        </authorList>
    </citation>
    <scope>NUCLEOTIDE SEQUENCE [LARGE SCALE GENOMIC DNA]</scope>
    <source>
        <strain evidence="1">CCMSSC00406</strain>
    </source>
</reference>
<comment type="caution">
    <text evidence="1">The sequence shown here is derived from an EMBL/GenBank/DDBJ whole genome shotgun (WGS) entry which is preliminary data.</text>
</comment>
<name>A0ACB7J1N1_PLECO</name>
<dbReference type="EMBL" id="WQMT02000004">
    <property type="protein sequence ID" value="KAG9223773.1"/>
    <property type="molecule type" value="Genomic_DNA"/>
</dbReference>
<sequence length="178" mass="19560">MQLALKLASLVTLAVMAIASPTSQSGDVGANIVSDAELDNWLRTTDADLTFVGGAKSPLAQRNTLITRMKSGAFPTDLGWDFSIDQTRYEEGCRPWQSKRKNRERDTRIGEEHEIECQQSNVPDAPVGTNAEFDNWLRTRDTNLTVGGDDKSLVDRNSQLATLVYRCSTTTCGGECTI</sequence>
<dbReference type="Proteomes" id="UP000824881">
    <property type="component" value="Unassembled WGS sequence"/>
</dbReference>